<dbReference type="KEGG" id="sle:sle_24080"/>
<dbReference type="EMBL" id="LN831790">
    <property type="protein sequence ID" value="CQR61869.1"/>
    <property type="molecule type" value="Genomic_DNA"/>
</dbReference>
<feature type="compositionally biased region" description="Pro residues" evidence="1">
    <location>
        <begin position="155"/>
        <end position="164"/>
    </location>
</feature>
<organism evidence="2 3">
    <name type="scientific">Streptomyces leeuwenhoekii</name>
    <dbReference type="NCBI Taxonomy" id="1437453"/>
    <lineage>
        <taxon>Bacteria</taxon>
        <taxon>Bacillati</taxon>
        <taxon>Actinomycetota</taxon>
        <taxon>Actinomycetes</taxon>
        <taxon>Kitasatosporales</taxon>
        <taxon>Streptomycetaceae</taxon>
        <taxon>Streptomyces</taxon>
    </lineage>
</organism>
<sequence>MPTYEPADLDEMTLAEGIDAVLADLRHHPVTAWPHSVFTLMRHVDLLCHLTSRATGDAQFGHAHDHADAADRAQVEPLSRAAAHLGRATAHYTQALAPALALSKPAAPSTMQAQLDVIDARSQLTRHVHDALNALSDARTCLTGPHPPSGQAVPAVPPPVPTPPVSAARH</sequence>
<protein>
    <submittedName>
        <fullName evidence="2">Uncharacterized protein</fullName>
    </submittedName>
</protein>
<gene>
    <name evidence="2" type="primary">sle_24080</name>
</gene>
<dbReference type="RefSeq" id="WP_029381349.1">
    <property type="nucleotide sequence ID" value="NZ_AZSD01000036.1"/>
</dbReference>
<proteinExistence type="predicted"/>
<reference evidence="2 3" key="1">
    <citation type="submission" date="2015-02" db="EMBL/GenBank/DDBJ databases">
        <authorList>
            <person name="Gomez-Escribano P.J."/>
        </authorList>
    </citation>
    <scope>NUCLEOTIDE SEQUENCE [LARGE SCALE GENOMIC DNA]</scope>
    <source>
        <strain evidence="3">C34 (DSM 42122 / NRRL B-24963)</strain>
    </source>
</reference>
<evidence type="ECO:0000313" key="3">
    <source>
        <dbReference type="Proteomes" id="UP000035016"/>
    </source>
</evidence>
<evidence type="ECO:0000313" key="2">
    <source>
        <dbReference type="EMBL" id="CQR61869.1"/>
    </source>
</evidence>
<feature type="region of interest" description="Disordered" evidence="1">
    <location>
        <begin position="143"/>
        <end position="170"/>
    </location>
</feature>
<dbReference type="Proteomes" id="UP000035016">
    <property type="component" value="Chromosome Chromosome"/>
</dbReference>
<dbReference type="AlphaFoldDB" id="A0A0F7VNW9"/>
<evidence type="ECO:0000256" key="1">
    <source>
        <dbReference type="SAM" id="MobiDB-lite"/>
    </source>
</evidence>
<accession>A0A0F7VNW9</accession>
<name>A0A0F7VNW9_STRLW</name>